<accession>A0A7S1AH92</accession>
<feature type="region of interest" description="Disordered" evidence="4">
    <location>
        <begin position="312"/>
        <end position="333"/>
    </location>
</feature>
<feature type="binding site" evidence="3">
    <location>
        <position position="48"/>
    </location>
    <ligand>
        <name>ATP</name>
        <dbReference type="ChEBI" id="CHEBI:30616"/>
    </ligand>
</feature>
<proteinExistence type="predicted"/>
<evidence type="ECO:0000256" key="4">
    <source>
        <dbReference type="SAM" id="MobiDB-lite"/>
    </source>
</evidence>
<sequence>MGCSQSGNTAAIGQLLEEYTVGMTLGEGAFGVVYSCTNKKTGEQVAVKMVDKVETPVVLIKREAEMMQRLEHPNIVRCQNVFYERYFVCIVMDRYVQDIVDGLHLYMKEKGKLHGHDIIHIAKQMAASVQHLHKENIVHRDIKGDNYLMDRKNIADKKCHIVLSDFGTACTISPDERLSDEVGTRIFWAPEVYDRSYGQKVDVWALGVTTYGMIEGRFPFRDDNDIKKKELKTMKRVSPVCEDFVRKMLTKDETKRIDANQVAAHPFLTGDQNGAENSTKTTGDDAGADEHEDLRLDAANQDVHERRQELVNRLQAGKKPPPKGKPNFKEGQVHNVTEEHGSRKYEWFQPDKIQALGLLDIKGVVQRSGFVDDSDSGAITSMLLAHKIDISSFGKNGARTLEKFEKEVQDGAVKLMLDATDYKKLVRSVDIVLLRIQKAQGSSKILVETNEQTSNGENRNIHRLPGTKKEPYENRLETAKRILKDLLGMGDLEVKLDFDDVETVENSEESPSYPGVQTVYRRSIIKAYVASPATDPKLVDVGLPKGTAFAYKNKETTKTFAWMSETSALKKGVKLRAAGSETTSSLALAPIGLSEDDLREYLIKHNVDISKLSSNPNKSLKDLSRETLKGECSLMQNSKGRTVRIVDVVYLKIVDPTDNGILVHTESTQNGQTTQINKLPENKRRKDENHFHTVRRILKRQLKIDDNQVSIDPTTVGYFLDESGTENEGYVGIPTIYRNRIISLQLVKQDASGPKSSPVRT</sequence>
<dbReference type="PROSITE" id="PS00107">
    <property type="entry name" value="PROTEIN_KINASE_ATP"/>
    <property type="match status" value="1"/>
</dbReference>
<dbReference type="EMBL" id="HBFQ01040255">
    <property type="protein sequence ID" value="CAD8854171.1"/>
    <property type="molecule type" value="Transcribed_RNA"/>
</dbReference>
<keyword evidence="1 3" id="KW-0547">Nucleotide-binding</keyword>
<dbReference type="InterPro" id="IPR017441">
    <property type="entry name" value="Protein_kinase_ATP_BS"/>
</dbReference>
<feature type="compositionally biased region" description="Polar residues" evidence="4">
    <location>
        <begin position="270"/>
        <end position="281"/>
    </location>
</feature>
<dbReference type="InterPro" id="IPR011009">
    <property type="entry name" value="Kinase-like_dom_sf"/>
</dbReference>
<dbReference type="GO" id="GO:0004672">
    <property type="term" value="F:protein kinase activity"/>
    <property type="evidence" value="ECO:0007669"/>
    <property type="project" value="InterPro"/>
</dbReference>
<dbReference type="AlphaFoldDB" id="A0A7S1AH92"/>
<dbReference type="PROSITE" id="PS50011">
    <property type="entry name" value="PROTEIN_KINASE_DOM"/>
    <property type="match status" value="1"/>
</dbReference>
<evidence type="ECO:0000256" key="3">
    <source>
        <dbReference type="PROSITE-ProRule" id="PRU10141"/>
    </source>
</evidence>
<dbReference type="SMART" id="SM00220">
    <property type="entry name" value="S_TKc"/>
    <property type="match status" value="1"/>
</dbReference>
<organism evidence="6">
    <name type="scientific">Noctiluca scintillans</name>
    <name type="common">Sea sparkle</name>
    <name type="synonym">Red tide dinoflagellate</name>
    <dbReference type="NCBI Taxonomy" id="2966"/>
    <lineage>
        <taxon>Eukaryota</taxon>
        <taxon>Sar</taxon>
        <taxon>Alveolata</taxon>
        <taxon>Dinophyceae</taxon>
        <taxon>Noctilucales</taxon>
        <taxon>Noctilucaceae</taxon>
        <taxon>Noctiluca</taxon>
    </lineage>
</organism>
<dbReference type="Gene3D" id="1.10.510.10">
    <property type="entry name" value="Transferase(Phosphotransferase) domain 1"/>
    <property type="match status" value="1"/>
</dbReference>
<feature type="region of interest" description="Disordered" evidence="4">
    <location>
        <begin position="261"/>
        <end position="288"/>
    </location>
</feature>
<dbReference type="PANTHER" id="PTHR24347">
    <property type="entry name" value="SERINE/THREONINE-PROTEIN KINASE"/>
    <property type="match status" value="1"/>
</dbReference>
<evidence type="ECO:0000256" key="1">
    <source>
        <dbReference type="ARBA" id="ARBA00022741"/>
    </source>
</evidence>
<dbReference type="InterPro" id="IPR008271">
    <property type="entry name" value="Ser/Thr_kinase_AS"/>
</dbReference>
<name>A0A7S1AH92_NOCSC</name>
<dbReference type="Pfam" id="PF00069">
    <property type="entry name" value="Pkinase"/>
    <property type="match status" value="1"/>
</dbReference>
<dbReference type="SUPFAM" id="SSF56112">
    <property type="entry name" value="Protein kinase-like (PK-like)"/>
    <property type="match status" value="1"/>
</dbReference>
<evidence type="ECO:0000259" key="5">
    <source>
        <dbReference type="PROSITE" id="PS50011"/>
    </source>
</evidence>
<reference evidence="6" key="1">
    <citation type="submission" date="2021-01" db="EMBL/GenBank/DDBJ databases">
        <authorList>
            <person name="Corre E."/>
            <person name="Pelletier E."/>
            <person name="Niang G."/>
            <person name="Scheremetjew M."/>
            <person name="Finn R."/>
            <person name="Kale V."/>
            <person name="Holt S."/>
            <person name="Cochrane G."/>
            <person name="Meng A."/>
            <person name="Brown T."/>
            <person name="Cohen L."/>
        </authorList>
    </citation>
    <scope>NUCLEOTIDE SEQUENCE</scope>
</reference>
<gene>
    <name evidence="6" type="ORF">NSCI0253_LOCUS28522</name>
</gene>
<evidence type="ECO:0000256" key="2">
    <source>
        <dbReference type="ARBA" id="ARBA00022840"/>
    </source>
</evidence>
<evidence type="ECO:0000313" key="6">
    <source>
        <dbReference type="EMBL" id="CAD8854171.1"/>
    </source>
</evidence>
<protein>
    <recommendedName>
        <fullName evidence="5">Protein kinase domain-containing protein</fullName>
    </recommendedName>
</protein>
<feature type="domain" description="Protein kinase" evidence="5">
    <location>
        <begin position="19"/>
        <end position="268"/>
    </location>
</feature>
<dbReference type="InterPro" id="IPR000719">
    <property type="entry name" value="Prot_kinase_dom"/>
</dbReference>
<keyword evidence="2 3" id="KW-0067">ATP-binding</keyword>
<dbReference type="PROSITE" id="PS00108">
    <property type="entry name" value="PROTEIN_KINASE_ST"/>
    <property type="match status" value="1"/>
</dbReference>
<dbReference type="GO" id="GO:0005524">
    <property type="term" value="F:ATP binding"/>
    <property type="evidence" value="ECO:0007669"/>
    <property type="project" value="UniProtKB-UniRule"/>
</dbReference>